<dbReference type="Gene3D" id="3.40.50.720">
    <property type="entry name" value="NAD(P)-binding Rossmann-like Domain"/>
    <property type="match status" value="1"/>
</dbReference>
<evidence type="ECO:0000256" key="3">
    <source>
        <dbReference type="ARBA" id="ARBA00022630"/>
    </source>
</evidence>
<protein>
    <recommendedName>
        <fullName evidence="7">FAD dependent oxidoreductase domain-containing protein</fullName>
    </recommendedName>
</protein>
<dbReference type="AlphaFoldDB" id="A0A438NB08"/>
<dbReference type="InterPro" id="IPR006076">
    <property type="entry name" value="FAD-dep_OxRdtase"/>
</dbReference>
<dbReference type="PANTHER" id="PTHR11530">
    <property type="entry name" value="D-AMINO ACID OXIDASE"/>
    <property type="match status" value="1"/>
</dbReference>
<reference evidence="8 9" key="1">
    <citation type="submission" date="2017-03" db="EMBL/GenBank/DDBJ databases">
        <title>Genomes of endolithic fungi from Antarctica.</title>
        <authorList>
            <person name="Coleine C."/>
            <person name="Masonjones S."/>
            <person name="Stajich J.E."/>
        </authorList>
    </citation>
    <scope>NUCLEOTIDE SEQUENCE [LARGE SCALE GENOMIC DNA]</scope>
    <source>
        <strain evidence="8 9">CCFEE 6314</strain>
    </source>
</reference>
<feature type="binding site" evidence="6">
    <location>
        <position position="328"/>
    </location>
    <ligand>
        <name>D-dopa</name>
        <dbReference type="ChEBI" id="CHEBI:149689"/>
    </ligand>
</feature>
<dbReference type="OrthoDB" id="2015447at2759"/>
<keyword evidence="4 6" id="KW-0274">FAD</keyword>
<dbReference type="InterPro" id="IPR023209">
    <property type="entry name" value="DAO"/>
</dbReference>
<feature type="domain" description="FAD dependent oxidoreductase" evidence="7">
    <location>
        <begin position="13"/>
        <end position="339"/>
    </location>
</feature>
<proteinExistence type="inferred from homology"/>
<organism evidence="8 9">
    <name type="scientific">Exophiala mesophila</name>
    <name type="common">Black yeast-like fungus</name>
    <dbReference type="NCBI Taxonomy" id="212818"/>
    <lineage>
        <taxon>Eukaryota</taxon>
        <taxon>Fungi</taxon>
        <taxon>Dikarya</taxon>
        <taxon>Ascomycota</taxon>
        <taxon>Pezizomycotina</taxon>
        <taxon>Eurotiomycetes</taxon>
        <taxon>Chaetothyriomycetidae</taxon>
        <taxon>Chaetothyriales</taxon>
        <taxon>Herpotrichiellaceae</taxon>
        <taxon>Exophiala</taxon>
    </lineage>
</organism>
<keyword evidence="5" id="KW-0560">Oxidoreductase</keyword>
<dbReference type="Pfam" id="PF01266">
    <property type="entry name" value="DAO"/>
    <property type="match status" value="1"/>
</dbReference>
<evidence type="ECO:0000256" key="5">
    <source>
        <dbReference type="ARBA" id="ARBA00023002"/>
    </source>
</evidence>
<name>A0A438NB08_EXOME</name>
<evidence type="ECO:0000256" key="6">
    <source>
        <dbReference type="PIRSR" id="PIRSR000189-1"/>
    </source>
</evidence>
<dbReference type="GO" id="GO:0071949">
    <property type="term" value="F:FAD binding"/>
    <property type="evidence" value="ECO:0007669"/>
    <property type="project" value="InterPro"/>
</dbReference>
<dbReference type="EMBL" id="NAJM01000010">
    <property type="protein sequence ID" value="RVX72952.1"/>
    <property type="molecule type" value="Genomic_DNA"/>
</dbReference>
<dbReference type="Gene3D" id="3.30.9.10">
    <property type="entry name" value="D-Amino Acid Oxidase, subunit A, domain 2"/>
    <property type="match status" value="1"/>
</dbReference>
<comment type="caution">
    <text evidence="8">The sequence shown here is derived from an EMBL/GenBank/DDBJ whole genome shotgun (WGS) entry which is preliminary data.</text>
</comment>
<evidence type="ECO:0000256" key="4">
    <source>
        <dbReference type="ARBA" id="ARBA00022827"/>
    </source>
</evidence>
<evidence type="ECO:0000313" key="8">
    <source>
        <dbReference type="EMBL" id="RVX72952.1"/>
    </source>
</evidence>
<dbReference type="InterPro" id="IPR006181">
    <property type="entry name" value="D-amino_acid_oxidase_CS"/>
</dbReference>
<evidence type="ECO:0000259" key="7">
    <source>
        <dbReference type="Pfam" id="PF01266"/>
    </source>
</evidence>
<evidence type="ECO:0000256" key="1">
    <source>
        <dbReference type="ARBA" id="ARBA00001974"/>
    </source>
</evidence>
<feature type="binding site" evidence="6">
    <location>
        <position position="192"/>
    </location>
    <ligand>
        <name>FAD</name>
        <dbReference type="ChEBI" id="CHEBI:57692"/>
    </ligand>
</feature>
<feature type="binding site" evidence="6">
    <location>
        <begin position="55"/>
        <end position="56"/>
    </location>
    <ligand>
        <name>FAD</name>
        <dbReference type="ChEBI" id="CHEBI:57692"/>
    </ligand>
</feature>
<comment type="similarity">
    <text evidence="2">Belongs to the DAMOX/DASOX family.</text>
</comment>
<dbReference type="Proteomes" id="UP000288859">
    <property type="component" value="Unassembled WGS sequence"/>
</dbReference>
<dbReference type="PIRSF" id="PIRSF000189">
    <property type="entry name" value="D-aa_oxidase"/>
    <property type="match status" value="1"/>
</dbReference>
<feature type="binding site" evidence="6">
    <location>
        <position position="301"/>
    </location>
    <ligand>
        <name>D-dopa</name>
        <dbReference type="ChEBI" id="CHEBI:149689"/>
    </ligand>
</feature>
<sequence>MASLPSSTEKHEFVVLGAGIAGLTTALELKQIYPHSQVTVVAKHFPGSASMTEYTSPWAGANWHTFEPTYNKYAQYDEVTFGRFTKLAKQSPECGIKPCPLRLIYDSEADVAQNPWYADLVGGISKVPKSELPPGAGAGVDMVTFMINTVVYLSWLQNQLLQLKVTLKRKPYTHIDSVLDEFPRAKAVFNCTGLGARLLGGVADELVYPTKGQTLLVAEPAQPLERMYIRVTGRWGNEFAHVFPRPLGGGVIIGGTRRDDDWTAEPDMQLAERIKQRCCEIAPELGRPEDLLVISHNVGLRPSRKGGARVELERHHGRILVHNYGAGGAGYQSSWGMAAGAIKLLQEHLASKPRL</sequence>
<dbReference type="PANTHER" id="PTHR11530:SF16">
    <property type="entry name" value="D-AMINO ACID OXIDASE (AFU_ORTHOLOGUE AFUA_5G11290)"/>
    <property type="match status" value="1"/>
</dbReference>
<dbReference type="SUPFAM" id="SSF54373">
    <property type="entry name" value="FAD-linked reductases, C-terminal domain"/>
    <property type="match status" value="1"/>
</dbReference>
<dbReference type="VEuPathDB" id="FungiDB:PV10_03984"/>
<dbReference type="GO" id="GO:0005737">
    <property type="term" value="C:cytoplasm"/>
    <property type="evidence" value="ECO:0007669"/>
    <property type="project" value="TreeGrafter"/>
</dbReference>
<evidence type="ECO:0000313" key="9">
    <source>
        <dbReference type="Proteomes" id="UP000288859"/>
    </source>
</evidence>
<keyword evidence="3" id="KW-0285">Flavoprotein</keyword>
<accession>A0A438NB08</accession>
<evidence type="ECO:0000256" key="2">
    <source>
        <dbReference type="ARBA" id="ARBA00006730"/>
    </source>
</evidence>
<dbReference type="PROSITE" id="PS00677">
    <property type="entry name" value="DAO"/>
    <property type="match status" value="1"/>
</dbReference>
<gene>
    <name evidence="8" type="ORF">B0A52_03305</name>
</gene>
<dbReference type="GO" id="GO:0003884">
    <property type="term" value="F:D-amino-acid oxidase activity"/>
    <property type="evidence" value="ECO:0007669"/>
    <property type="project" value="InterPro"/>
</dbReference>
<comment type="cofactor">
    <cofactor evidence="1 6">
        <name>FAD</name>
        <dbReference type="ChEBI" id="CHEBI:57692"/>
    </cofactor>
</comment>
<dbReference type="GO" id="GO:0019478">
    <property type="term" value="P:D-amino acid catabolic process"/>
    <property type="evidence" value="ECO:0007669"/>
    <property type="project" value="TreeGrafter"/>
</dbReference>
<dbReference type="SUPFAM" id="SSF51971">
    <property type="entry name" value="Nucleotide-binding domain"/>
    <property type="match status" value="1"/>
</dbReference>